<dbReference type="AlphaFoldDB" id="A0A7R6SYI2"/>
<keyword evidence="3" id="KW-1185">Reference proteome</keyword>
<gene>
    <name evidence="2" type="ORF">TTHT_0112</name>
</gene>
<protein>
    <submittedName>
        <fullName evidence="2">Rubrerythrin</fullName>
    </submittedName>
</protein>
<dbReference type="PANTHER" id="PTHR33531:SF10">
    <property type="entry name" value="BLR7895 PROTEIN"/>
    <property type="match status" value="1"/>
</dbReference>
<dbReference type="InterPro" id="IPR003251">
    <property type="entry name" value="Rr_diiron-bd_dom"/>
</dbReference>
<dbReference type="SUPFAM" id="SSF47240">
    <property type="entry name" value="Ferritin-like"/>
    <property type="match status" value="1"/>
</dbReference>
<dbReference type="InterPro" id="IPR012347">
    <property type="entry name" value="Ferritin-like"/>
</dbReference>
<dbReference type="RefSeq" id="WP_201328088.1">
    <property type="nucleotide sequence ID" value="NZ_AP017470.1"/>
</dbReference>
<dbReference type="Pfam" id="PF02915">
    <property type="entry name" value="Rubrerythrin"/>
    <property type="match status" value="1"/>
</dbReference>
<proteinExistence type="predicted"/>
<name>A0A7R6SYI2_9BACT</name>
<dbReference type="InterPro" id="IPR009078">
    <property type="entry name" value="Ferritin-like_SF"/>
</dbReference>
<feature type="domain" description="Rubrerythrin diiron-binding" evidence="1">
    <location>
        <begin position="8"/>
        <end position="143"/>
    </location>
</feature>
<organism evidence="2 3">
    <name type="scientific">Thermotomaculum hydrothermale</name>
    <dbReference type="NCBI Taxonomy" id="981385"/>
    <lineage>
        <taxon>Bacteria</taxon>
        <taxon>Pseudomonadati</taxon>
        <taxon>Acidobacteriota</taxon>
        <taxon>Holophagae</taxon>
        <taxon>Thermotomaculales</taxon>
        <taxon>Thermotomaculaceae</taxon>
        <taxon>Thermotomaculum</taxon>
    </lineage>
</organism>
<dbReference type="GO" id="GO:0016491">
    <property type="term" value="F:oxidoreductase activity"/>
    <property type="evidence" value="ECO:0007669"/>
    <property type="project" value="InterPro"/>
</dbReference>
<dbReference type="KEGG" id="thyd:TTHT_0112"/>
<evidence type="ECO:0000313" key="2">
    <source>
        <dbReference type="EMBL" id="BBB31757.1"/>
    </source>
</evidence>
<dbReference type="EMBL" id="AP017470">
    <property type="protein sequence ID" value="BBB31757.1"/>
    <property type="molecule type" value="Genomic_DNA"/>
</dbReference>
<dbReference type="GO" id="GO:0046872">
    <property type="term" value="F:metal ion binding"/>
    <property type="evidence" value="ECO:0007669"/>
    <property type="project" value="InterPro"/>
</dbReference>
<accession>A0A7R6SYI2</accession>
<reference evidence="2 3" key="1">
    <citation type="journal article" date="2012" name="Extremophiles">
        <title>Thermotomaculum hydrothermale gen. nov., sp. nov., a novel heterotrophic thermophile within the phylum Acidobacteria from a deep-sea hydrothermal vent chimney in the Southern Okinawa Trough.</title>
        <authorList>
            <person name="Izumi H."/>
            <person name="Nunoura T."/>
            <person name="Miyazaki M."/>
            <person name="Mino S."/>
            <person name="Toki T."/>
            <person name="Takai K."/>
            <person name="Sako Y."/>
            <person name="Sawabe T."/>
            <person name="Nakagawa S."/>
        </authorList>
    </citation>
    <scope>NUCLEOTIDE SEQUENCE [LARGE SCALE GENOMIC DNA]</scope>
    <source>
        <strain evidence="2 3">AC55</strain>
    </source>
</reference>
<sequence length="152" mass="18047">MNFKSVDEVLEFAIIEEEKAHDFYMELAKKTKKAWMKKTFEQFAQEEMEHKALLLNVKAGGELKPVEGKILDLKILETLKEDDITNLEEIDYEDALKIAMQKEKEAYMLYMNLAEQVEDSNIKNLFIRLAQEEANHKLRFEMEYDDYVLRDN</sequence>
<dbReference type="Proteomes" id="UP000595564">
    <property type="component" value="Chromosome"/>
</dbReference>
<evidence type="ECO:0000259" key="1">
    <source>
        <dbReference type="Pfam" id="PF02915"/>
    </source>
</evidence>
<dbReference type="Gene3D" id="1.20.1260.10">
    <property type="match status" value="1"/>
</dbReference>
<dbReference type="PANTHER" id="PTHR33531">
    <property type="entry name" value="RUBRERYTHRIN SUBFAMILY"/>
    <property type="match status" value="1"/>
</dbReference>
<dbReference type="CDD" id="cd01045">
    <property type="entry name" value="Ferritin_like_AB"/>
    <property type="match status" value="1"/>
</dbReference>
<evidence type="ECO:0000313" key="3">
    <source>
        <dbReference type="Proteomes" id="UP000595564"/>
    </source>
</evidence>